<comment type="similarity">
    <text evidence="1">Belongs to the peptidase M16 family.</text>
</comment>
<dbReference type="PANTHER" id="PTHR43690:SF17">
    <property type="entry name" value="PROTEIN YHJJ"/>
    <property type="match status" value="1"/>
</dbReference>
<evidence type="ECO:0000256" key="5">
    <source>
        <dbReference type="ARBA" id="ARBA00023049"/>
    </source>
</evidence>
<sequence length="937" mass="100097">MRRLWVVAVAFAVASAPYAVAQTPSWVAEERGETPDPAIHYGELANGLRYAVMRSAEPKGVAVVEYRIAVGTAQQAANEKEFAHLVEHMAFGATTPFPQGDAIAQLQSAGLQLGADVNGTTTARGTVYSLSIPQVTSEKLALALRFLRGFSDGALFDANEVERQKGVVGAEIAGGETQATRAARALRQQLYPELPYLWETPAQRLASLHTITADQLRAFHDRWYRPDTAFLVVVGDVDPAETGKALEAAFASWKRPSGPLPALKPVPFQPRTPSASVVQEAGLTDSLTLSVAKPQPDAVLTPVTRHDTILATLGMAIVRDRLERLVLTTPQLPITSVSLQTSRWPELAEFYSLSANFRAGKWQEALALLEEETRRPLVTGFTVPEVDRAVTNTLKGARSASLRAAARTSAELANGIVGAYTDRQVFVLPERNFQRISEVLNAASPADIAAAYSAVWRETPPAIALAGAEALPASPTVVRDAYAVAHRGPLPARDLALAVAKQLPLPGPAGKVVERHHVDDLGVEQVRFANGVRLNIKHTDFRANEVLTTMRVGGGVLALPHGERPVAPPLAMLYLGGVAGLNAEQLLAGLRATQVSIDSVALGTNVVQYRGQNNPASLSDQLRLWANLVGKPDFDPRADGLVQARVEAALQKADATAVAAFSRRWPAFSNSDSRFAPLDVADVSGLSFAQSRRRFAPILADAPIEVTIVGDIDVEKAIAATAETLGALPPRRSQPLRDTGPDPKFPTGGEPLVWTHHGDAGRALVVSAWRARDGFDPNDGIVQGVLDEILRNRLFNDLRQTSGATYSPAPLFAASTSVRGFGYVGAIVEVATSDVPLAERTLRTIASSLSELGPTAEELARVTAPMKARAALDARSNGWWLNALDWAQTQPDALARARGYQSALAALSVDQLKARAAEVFGTQPVTIRVMPGPAAKP</sequence>
<proteinExistence type="inferred from homology"/>
<evidence type="ECO:0000313" key="9">
    <source>
        <dbReference type="EMBL" id="MDX5983753.1"/>
    </source>
</evidence>
<dbReference type="Gene3D" id="3.30.830.10">
    <property type="entry name" value="Metalloenzyme, LuxS/M16 peptidase-like"/>
    <property type="match status" value="4"/>
</dbReference>
<keyword evidence="10" id="KW-1185">Reference proteome</keyword>
<accession>A0ABU4PKX9</accession>
<organism evidence="9 10">
    <name type="scientific">Sphingomonas echinoides</name>
    <dbReference type="NCBI Taxonomy" id="59803"/>
    <lineage>
        <taxon>Bacteria</taxon>
        <taxon>Pseudomonadati</taxon>
        <taxon>Pseudomonadota</taxon>
        <taxon>Alphaproteobacteria</taxon>
        <taxon>Sphingomonadales</taxon>
        <taxon>Sphingomonadaceae</taxon>
        <taxon>Sphingomonas</taxon>
    </lineage>
</organism>
<dbReference type="RefSeq" id="WP_083834077.1">
    <property type="nucleotide sequence ID" value="NZ_JAWXXV010000001.1"/>
</dbReference>
<evidence type="ECO:0000256" key="2">
    <source>
        <dbReference type="ARBA" id="ARBA00022670"/>
    </source>
</evidence>
<evidence type="ECO:0000256" key="6">
    <source>
        <dbReference type="SAM" id="SignalP"/>
    </source>
</evidence>
<feature type="signal peptide" evidence="6">
    <location>
        <begin position="1"/>
        <end position="21"/>
    </location>
</feature>
<keyword evidence="4" id="KW-0862">Zinc</keyword>
<dbReference type="InterPro" id="IPR050626">
    <property type="entry name" value="Peptidase_M16"/>
</dbReference>
<dbReference type="PANTHER" id="PTHR43690">
    <property type="entry name" value="NARDILYSIN"/>
    <property type="match status" value="1"/>
</dbReference>
<feature type="domain" description="Peptidase M16 C-terminal" evidence="8">
    <location>
        <begin position="704"/>
        <end position="862"/>
    </location>
</feature>
<dbReference type="EMBL" id="JAWXXV010000001">
    <property type="protein sequence ID" value="MDX5983753.1"/>
    <property type="molecule type" value="Genomic_DNA"/>
</dbReference>
<keyword evidence="3" id="KW-0378">Hydrolase</keyword>
<keyword evidence="6" id="KW-0732">Signal</keyword>
<reference evidence="9 10" key="1">
    <citation type="submission" date="2023-11" db="EMBL/GenBank/DDBJ databases">
        <title>MicrobeMod: A computational toolkit for identifying prokaryotic methylation and restriction-modification with nanopore sequencing.</title>
        <authorList>
            <person name="Crits-Christoph A."/>
            <person name="Kang S.C."/>
            <person name="Lee H."/>
            <person name="Ostrov N."/>
        </authorList>
    </citation>
    <scope>NUCLEOTIDE SEQUENCE [LARGE SCALE GENOMIC DNA]</scope>
    <source>
        <strain evidence="9 10">ATCC 14820</strain>
    </source>
</reference>
<protein>
    <submittedName>
        <fullName evidence="9">Insulinase family protein</fullName>
    </submittedName>
</protein>
<dbReference type="Proteomes" id="UP001279660">
    <property type="component" value="Unassembled WGS sequence"/>
</dbReference>
<dbReference type="Pfam" id="PF05193">
    <property type="entry name" value="Peptidase_M16_C"/>
    <property type="match status" value="2"/>
</dbReference>
<dbReference type="InterPro" id="IPR011249">
    <property type="entry name" value="Metalloenz_LuxS/M16"/>
</dbReference>
<dbReference type="InterPro" id="IPR011765">
    <property type="entry name" value="Pept_M16_N"/>
</dbReference>
<feature type="chain" id="PRO_5047415876" evidence="6">
    <location>
        <begin position="22"/>
        <end position="937"/>
    </location>
</feature>
<dbReference type="Pfam" id="PF00675">
    <property type="entry name" value="Peptidase_M16"/>
    <property type="match status" value="1"/>
</dbReference>
<dbReference type="SUPFAM" id="SSF63411">
    <property type="entry name" value="LuxS/MPP-like metallohydrolase"/>
    <property type="match status" value="4"/>
</dbReference>
<keyword evidence="2" id="KW-0645">Protease</keyword>
<evidence type="ECO:0000256" key="3">
    <source>
        <dbReference type="ARBA" id="ARBA00022801"/>
    </source>
</evidence>
<evidence type="ECO:0000259" key="8">
    <source>
        <dbReference type="Pfam" id="PF05193"/>
    </source>
</evidence>
<evidence type="ECO:0000256" key="1">
    <source>
        <dbReference type="ARBA" id="ARBA00007261"/>
    </source>
</evidence>
<feature type="domain" description="Peptidase M16 N-terminal" evidence="7">
    <location>
        <begin position="52"/>
        <end position="179"/>
    </location>
</feature>
<evidence type="ECO:0000259" key="7">
    <source>
        <dbReference type="Pfam" id="PF00675"/>
    </source>
</evidence>
<evidence type="ECO:0000313" key="10">
    <source>
        <dbReference type="Proteomes" id="UP001279660"/>
    </source>
</evidence>
<evidence type="ECO:0000256" key="4">
    <source>
        <dbReference type="ARBA" id="ARBA00022833"/>
    </source>
</evidence>
<keyword evidence="5" id="KW-0482">Metalloprotease</keyword>
<gene>
    <name evidence="9" type="ORF">SIL82_05730</name>
</gene>
<feature type="domain" description="Peptidase M16 C-terminal" evidence="8">
    <location>
        <begin position="210"/>
        <end position="391"/>
    </location>
</feature>
<comment type="caution">
    <text evidence="9">The sequence shown here is derived from an EMBL/GenBank/DDBJ whole genome shotgun (WGS) entry which is preliminary data.</text>
</comment>
<dbReference type="InterPro" id="IPR007863">
    <property type="entry name" value="Peptidase_M16_C"/>
</dbReference>
<name>A0ABU4PKX9_9SPHN</name>